<comment type="caution">
    <text evidence="2">The sequence shown here is derived from an EMBL/GenBank/DDBJ whole genome shotgun (WGS) entry which is preliminary data.</text>
</comment>
<evidence type="ECO:0000313" key="2">
    <source>
        <dbReference type="EMBL" id="MFC4804910.1"/>
    </source>
</evidence>
<evidence type="ECO:0000259" key="1">
    <source>
        <dbReference type="Pfam" id="PF13302"/>
    </source>
</evidence>
<dbReference type="Pfam" id="PF13302">
    <property type="entry name" value="Acetyltransf_3"/>
    <property type="match status" value="1"/>
</dbReference>
<dbReference type="RefSeq" id="WP_379788439.1">
    <property type="nucleotide sequence ID" value="NZ_JBHSHL010000025.1"/>
</dbReference>
<dbReference type="Proteomes" id="UP001595916">
    <property type="component" value="Unassembled WGS sequence"/>
</dbReference>
<dbReference type="EMBL" id="JBHSHL010000025">
    <property type="protein sequence ID" value="MFC4804910.1"/>
    <property type="molecule type" value="Genomic_DNA"/>
</dbReference>
<dbReference type="GO" id="GO:0016746">
    <property type="term" value="F:acyltransferase activity"/>
    <property type="evidence" value="ECO:0007669"/>
    <property type="project" value="UniProtKB-KW"/>
</dbReference>
<keyword evidence="3" id="KW-1185">Reference proteome</keyword>
<name>A0ABV9QJY8_9FIRM</name>
<dbReference type="InterPro" id="IPR016181">
    <property type="entry name" value="Acyl_CoA_acyltransferase"/>
</dbReference>
<reference evidence="3" key="1">
    <citation type="journal article" date="2019" name="Int. J. Syst. Evol. Microbiol.">
        <title>The Global Catalogue of Microorganisms (GCM) 10K type strain sequencing project: providing services to taxonomists for standard genome sequencing and annotation.</title>
        <authorList>
            <consortium name="The Broad Institute Genomics Platform"/>
            <consortium name="The Broad Institute Genome Sequencing Center for Infectious Disease"/>
            <person name="Wu L."/>
            <person name="Ma J."/>
        </authorList>
    </citation>
    <scope>NUCLEOTIDE SEQUENCE [LARGE SCALE GENOMIC DNA]</scope>
    <source>
        <strain evidence="3">CCUG 46385</strain>
    </source>
</reference>
<dbReference type="PANTHER" id="PTHR43792:SF1">
    <property type="entry name" value="N-ACETYLTRANSFERASE DOMAIN-CONTAINING PROTEIN"/>
    <property type="match status" value="1"/>
</dbReference>
<sequence length="179" mass="20962">MSLNGKIIIETERLILREMTLRDFDNLKRVIGDKNNMKYFSDVFDDDRVKLWIEKSIETYKTFGFGFWAICLKETGEMIGDCGVTMQNINGFIRPEIGYHLRADMQGNGYVKESAIATRDWIFNNTPFNQVFSYMTKENIPSVKTAISYGCKLLEEYTEENKTIQVYGISRKDWEKLDR</sequence>
<keyword evidence="2" id="KW-0808">Transferase</keyword>
<evidence type="ECO:0000313" key="3">
    <source>
        <dbReference type="Proteomes" id="UP001595916"/>
    </source>
</evidence>
<gene>
    <name evidence="2" type="ORF">ACFO4R_07425</name>
</gene>
<proteinExistence type="predicted"/>
<dbReference type="EC" id="2.3.-.-" evidence="2"/>
<feature type="domain" description="N-acetyltransferase" evidence="1">
    <location>
        <begin position="13"/>
        <end position="151"/>
    </location>
</feature>
<dbReference type="Gene3D" id="3.40.630.30">
    <property type="match status" value="1"/>
</dbReference>
<dbReference type="SUPFAM" id="SSF55729">
    <property type="entry name" value="Acyl-CoA N-acyltransferases (Nat)"/>
    <property type="match status" value="1"/>
</dbReference>
<accession>A0ABV9QJY8</accession>
<dbReference type="PANTHER" id="PTHR43792">
    <property type="entry name" value="GNAT FAMILY, PUTATIVE (AFU_ORTHOLOGUE AFUA_3G00765)-RELATED-RELATED"/>
    <property type="match status" value="1"/>
</dbReference>
<dbReference type="InterPro" id="IPR051531">
    <property type="entry name" value="N-acetyltransferase"/>
</dbReference>
<organism evidence="2 3">
    <name type="scientific">Filifactor villosus</name>
    <dbReference type="NCBI Taxonomy" id="29374"/>
    <lineage>
        <taxon>Bacteria</taxon>
        <taxon>Bacillati</taxon>
        <taxon>Bacillota</taxon>
        <taxon>Clostridia</taxon>
        <taxon>Peptostreptococcales</taxon>
        <taxon>Filifactoraceae</taxon>
        <taxon>Filifactor</taxon>
    </lineage>
</organism>
<keyword evidence="2" id="KW-0012">Acyltransferase</keyword>
<dbReference type="InterPro" id="IPR000182">
    <property type="entry name" value="GNAT_dom"/>
</dbReference>
<protein>
    <submittedName>
        <fullName evidence="2">GNAT family N-acetyltransferase</fullName>
        <ecNumber evidence="2">2.3.-.-</ecNumber>
    </submittedName>
</protein>